<protein>
    <submittedName>
        <fullName evidence="5">Calcium-binding protein</fullName>
    </submittedName>
</protein>
<feature type="compositionally biased region" description="Pro residues" evidence="1">
    <location>
        <begin position="367"/>
        <end position="395"/>
    </location>
</feature>
<evidence type="ECO:0000259" key="4">
    <source>
        <dbReference type="Pfam" id="PF18885"/>
    </source>
</evidence>
<dbReference type="PANTHER" id="PTHR24094:SF15">
    <property type="entry name" value="AMP-DEPENDENT SYNTHETASE_LIGASE DOMAIN-CONTAINING PROTEIN-RELATED"/>
    <property type="match status" value="1"/>
</dbReference>
<sequence length="439" mass="48342">MKIRKFLSSAIATMTLVAGVGVAAVSATTANAASYNWRPEGVAWMAPASGEQNVYRFYNQSSKKHHYAQDPQEIKQLVSSGWIEEGVAFRANKSGSPVYRLNNPRTYEHFYTLNVDEKNTLASGEWTYEGVAWYVSANDNVAVYRVYNPKLNEHLWTTNATEYQAVTGVEPTPLAKDALNQLTVSDYLAPDYERDQFGESWVDTDGNGCRTRDDILTRDLENITKLDNCRVATGTLNDPYTGTVINFARGTDSDNDGGVQIDHVVALSNAWKSGANGWTYDQRVAYANDPYVLLAVDDQSNQDKRDYSADRWLPSNRSYQCDYVARQIGIKSKYKLTVTYAERDAMSQVLAACPTQTVPAGVGAPSTPAPAPEPDPTPNPEPAPNPNPTPNPQPQPNVQYGINPGGWCSPEGAIGYSKTGKQYSCRPSNSGKSLHWRVP</sequence>
<evidence type="ECO:0000256" key="1">
    <source>
        <dbReference type="SAM" id="MobiDB-lite"/>
    </source>
</evidence>
<keyword evidence="6" id="KW-1185">Reference proteome</keyword>
<dbReference type="Proteomes" id="UP000588277">
    <property type="component" value="Unassembled WGS sequence"/>
</dbReference>
<evidence type="ECO:0000259" key="3">
    <source>
        <dbReference type="Pfam" id="PF07510"/>
    </source>
</evidence>
<dbReference type="AlphaFoldDB" id="A0A7Y0I020"/>
<proteinExistence type="predicted"/>
<evidence type="ECO:0000256" key="2">
    <source>
        <dbReference type="SAM" id="SignalP"/>
    </source>
</evidence>
<feature type="domain" description="DUF5648" evidence="4">
    <location>
        <begin position="54"/>
        <end position="167"/>
    </location>
</feature>
<evidence type="ECO:0000313" key="5">
    <source>
        <dbReference type="EMBL" id="NMN00835.1"/>
    </source>
</evidence>
<name>A0A7Y0I020_9BIFI</name>
<dbReference type="EMBL" id="JAAIIH010000011">
    <property type="protein sequence ID" value="NMN00835.1"/>
    <property type="molecule type" value="Genomic_DNA"/>
</dbReference>
<dbReference type="Pfam" id="PF07510">
    <property type="entry name" value="GmrSD_C"/>
    <property type="match status" value="1"/>
</dbReference>
<feature type="region of interest" description="Disordered" evidence="1">
    <location>
        <begin position="360"/>
        <end position="405"/>
    </location>
</feature>
<comment type="caution">
    <text evidence="5">The sequence shown here is derived from an EMBL/GenBank/DDBJ whole genome shotgun (WGS) entry which is preliminary data.</text>
</comment>
<evidence type="ECO:0000313" key="6">
    <source>
        <dbReference type="Proteomes" id="UP000588277"/>
    </source>
</evidence>
<keyword evidence="2" id="KW-0732">Signal</keyword>
<feature type="compositionally biased region" description="Polar residues" evidence="1">
    <location>
        <begin position="419"/>
        <end position="432"/>
    </location>
</feature>
<dbReference type="Pfam" id="PF18885">
    <property type="entry name" value="DUF5648"/>
    <property type="match status" value="1"/>
</dbReference>
<reference evidence="5 6" key="1">
    <citation type="submission" date="2020-02" db="EMBL/GenBank/DDBJ databases">
        <title>Characterization of phylogenetic diversity of novel bifidobacterial species isolated in Czech ZOOs.</title>
        <authorList>
            <person name="Lugli G.A."/>
            <person name="Vera N.B."/>
            <person name="Ventura M."/>
        </authorList>
    </citation>
    <scope>NUCLEOTIDE SEQUENCE [LARGE SCALE GENOMIC DNA]</scope>
    <source>
        <strain evidence="5 6">DSM 109958</strain>
    </source>
</reference>
<feature type="signal peptide" evidence="2">
    <location>
        <begin position="1"/>
        <end position="32"/>
    </location>
</feature>
<dbReference type="InterPro" id="IPR011089">
    <property type="entry name" value="GmrSD_C"/>
</dbReference>
<gene>
    <name evidence="5" type="ORF">G1C96_1414</name>
</gene>
<feature type="chain" id="PRO_5030887133" evidence="2">
    <location>
        <begin position="33"/>
        <end position="439"/>
    </location>
</feature>
<dbReference type="PANTHER" id="PTHR24094">
    <property type="entry name" value="SECRETED PROTEIN"/>
    <property type="match status" value="1"/>
</dbReference>
<feature type="region of interest" description="Disordered" evidence="1">
    <location>
        <begin position="419"/>
        <end position="439"/>
    </location>
</feature>
<organism evidence="5 6">
    <name type="scientific">Bifidobacterium moraviense</name>
    <dbReference type="NCBI Taxonomy" id="2675323"/>
    <lineage>
        <taxon>Bacteria</taxon>
        <taxon>Bacillati</taxon>
        <taxon>Actinomycetota</taxon>
        <taxon>Actinomycetes</taxon>
        <taxon>Bifidobacteriales</taxon>
        <taxon>Bifidobacteriaceae</taxon>
        <taxon>Bifidobacterium</taxon>
    </lineage>
</organism>
<feature type="domain" description="GmrSD restriction endonucleases C-terminal" evidence="3">
    <location>
        <begin position="212"/>
        <end position="348"/>
    </location>
</feature>
<dbReference type="InterPro" id="IPR043708">
    <property type="entry name" value="DUF5648"/>
</dbReference>
<dbReference type="RefSeq" id="WP_277347687.1">
    <property type="nucleotide sequence ID" value="NZ_JAAIIH010000011.1"/>
</dbReference>
<accession>A0A7Y0I020</accession>